<evidence type="ECO:0000313" key="8">
    <source>
        <dbReference type="Proteomes" id="UP000002499"/>
    </source>
</evidence>
<evidence type="ECO:0000256" key="2">
    <source>
        <dbReference type="ARBA" id="ARBA00022723"/>
    </source>
</evidence>
<gene>
    <name evidence="7" type="ORF">MAC_02664</name>
</gene>
<dbReference type="Proteomes" id="UP000002499">
    <property type="component" value="Unassembled WGS sequence"/>
</dbReference>
<dbReference type="PANTHER" id="PTHR47338:SF20">
    <property type="entry name" value="ZN(II)2CYS6 TRANSCRIPTION FACTOR (EUROFUNG)"/>
    <property type="match status" value="1"/>
</dbReference>
<dbReference type="GO" id="GO:0008270">
    <property type="term" value="F:zinc ion binding"/>
    <property type="evidence" value="ECO:0007669"/>
    <property type="project" value="InterPro"/>
</dbReference>
<dbReference type="PANTHER" id="PTHR47338">
    <property type="entry name" value="ZN(II)2CYS6 TRANSCRIPTION FACTOR (EUROFUNG)-RELATED"/>
    <property type="match status" value="1"/>
</dbReference>
<evidence type="ECO:0000256" key="3">
    <source>
        <dbReference type="ARBA" id="ARBA00023015"/>
    </source>
</evidence>
<sequence length="564" mass="62552">MSARYAIQACRACRKRCEYRPGDTGTEPAPDTDLASRLHDLEQLLQGKGPGDLMSLPSDTKVNSSFPAAFFLDPDHYSKFGQYDLSSEQLPWVEKAHVLVQDDWRQVCERFLSTIYTWLPMISKKRLYSELTSSNPDTKAGNALFLLSMKLCTGKPLQSADDSSCADNELYSAARQCLFCAESGGYVSLRLVQSLVLLAVYEMGHAIYPAAYLTVGRAARLAMVIGLHNTKLATQLFVLPDMWSLREEQGRTWWAIFVLDKYEVLPPTLSPYVLVSLGSPGLPFATPDPSVDHLLPSNDRDWNNGVISINEPVLAQSFHAANSIGRFARTCQAAHVLGKTMVHINRCKMAITDVTEVLSEALHLHKALVALDTSLGGPSDSFQGEGYPSPDSSDVEDMNYTALSICCSARYLLYTQYACNESNRSAGQERIALEAEAQQLSIQGMEHLSGVLVPRIARHMEHMVASPAVRPSVSFVPGHSMYYSAIECACFYKEFDNRTMLDGIKQIVQGFRALQTEWRVGAEYLALLDKEHVLELLESECQDTQRGTCINVQSRRFGNGCVKA</sequence>
<comment type="subcellular location">
    <subcellularLocation>
        <location evidence="1">Nucleus</location>
    </subcellularLocation>
</comment>
<evidence type="ECO:0000256" key="4">
    <source>
        <dbReference type="ARBA" id="ARBA00023163"/>
    </source>
</evidence>
<evidence type="ECO:0000259" key="6">
    <source>
        <dbReference type="Pfam" id="PF04082"/>
    </source>
</evidence>
<proteinExistence type="predicted"/>
<dbReference type="HOGENOM" id="CLU_023880_2_0_1"/>
<keyword evidence="2" id="KW-0479">Metal-binding</keyword>
<evidence type="ECO:0000256" key="5">
    <source>
        <dbReference type="ARBA" id="ARBA00023242"/>
    </source>
</evidence>
<dbReference type="GO" id="GO:0006351">
    <property type="term" value="P:DNA-templated transcription"/>
    <property type="evidence" value="ECO:0007669"/>
    <property type="project" value="InterPro"/>
</dbReference>
<dbReference type="OMA" id="EDHEPQM"/>
<evidence type="ECO:0000313" key="7">
    <source>
        <dbReference type="EMBL" id="EFY91237.1"/>
    </source>
</evidence>
<reference evidence="7 8" key="1">
    <citation type="journal article" date="2011" name="PLoS Genet.">
        <title>Genome sequencing and comparative transcriptomics of the model entomopathogenic fungi Metarhizium anisopliae and M. acridum.</title>
        <authorList>
            <person name="Gao Q."/>
            <person name="Jin K."/>
            <person name="Ying S.H."/>
            <person name="Zhang Y."/>
            <person name="Xiao G."/>
            <person name="Shang Y."/>
            <person name="Duan Z."/>
            <person name="Hu X."/>
            <person name="Xie X.Q."/>
            <person name="Zhou G."/>
            <person name="Peng G."/>
            <person name="Luo Z."/>
            <person name="Huang W."/>
            <person name="Wang B."/>
            <person name="Fang W."/>
            <person name="Wang S."/>
            <person name="Zhong Y."/>
            <person name="Ma L.J."/>
            <person name="St Leger R.J."/>
            <person name="Zhao G.P."/>
            <person name="Pei Y."/>
            <person name="Feng M.G."/>
            <person name="Xia Y."/>
            <person name="Wang C."/>
        </authorList>
    </citation>
    <scope>NUCLEOTIDE SEQUENCE [LARGE SCALE GENOMIC DNA]</scope>
    <source>
        <strain evidence="7 8">CQMa 102</strain>
    </source>
</reference>
<name>E9DYG7_METAQ</name>
<dbReference type="InParanoid" id="E9DYG7"/>
<dbReference type="GO" id="GO:0000981">
    <property type="term" value="F:DNA-binding transcription factor activity, RNA polymerase II-specific"/>
    <property type="evidence" value="ECO:0007669"/>
    <property type="project" value="InterPro"/>
</dbReference>
<keyword evidence="5" id="KW-0539">Nucleus</keyword>
<dbReference type="InterPro" id="IPR050815">
    <property type="entry name" value="TF_fung"/>
</dbReference>
<organism evidence="8">
    <name type="scientific">Metarhizium acridum (strain CQMa 102)</name>
    <dbReference type="NCBI Taxonomy" id="655827"/>
    <lineage>
        <taxon>Eukaryota</taxon>
        <taxon>Fungi</taxon>
        <taxon>Dikarya</taxon>
        <taxon>Ascomycota</taxon>
        <taxon>Pezizomycotina</taxon>
        <taxon>Sordariomycetes</taxon>
        <taxon>Hypocreomycetidae</taxon>
        <taxon>Hypocreales</taxon>
        <taxon>Clavicipitaceae</taxon>
        <taxon>Metarhizium</taxon>
    </lineage>
</organism>
<dbReference type="eggNOG" id="ENOG502SID0">
    <property type="taxonomic scope" value="Eukaryota"/>
</dbReference>
<dbReference type="Pfam" id="PF04082">
    <property type="entry name" value="Fungal_trans"/>
    <property type="match status" value="1"/>
</dbReference>
<keyword evidence="4" id="KW-0804">Transcription</keyword>
<protein>
    <submittedName>
        <fullName evidence="7">Fungal specific transcription factor, putative</fullName>
    </submittedName>
</protein>
<dbReference type="GO" id="GO:0003677">
    <property type="term" value="F:DNA binding"/>
    <property type="evidence" value="ECO:0007669"/>
    <property type="project" value="InterPro"/>
</dbReference>
<dbReference type="InterPro" id="IPR007219">
    <property type="entry name" value="XnlR_reg_dom"/>
</dbReference>
<evidence type="ECO:0000256" key="1">
    <source>
        <dbReference type="ARBA" id="ARBA00004123"/>
    </source>
</evidence>
<dbReference type="GO" id="GO:0005634">
    <property type="term" value="C:nucleus"/>
    <property type="evidence" value="ECO:0007669"/>
    <property type="project" value="UniProtKB-SubCell"/>
</dbReference>
<accession>E9DYG7</accession>
<dbReference type="EMBL" id="GL698483">
    <property type="protein sequence ID" value="EFY91237.1"/>
    <property type="molecule type" value="Genomic_DNA"/>
</dbReference>
<dbReference type="AlphaFoldDB" id="E9DYG7"/>
<dbReference type="STRING" id="655827.E9DYG7"/>
<dbReference type="CDD" id="cd12148">
    <property type="entry name" value="fungal_TF_MHR"/>
    <property type="match status" value="1"/>
</dbReference>
<dbReference type="OrthoDB" id="3862662at2759"/>
<keyword evidence="3" id="KW-0805">Transcription regulation</keyword>
<keyword evidence="8" id="KW-1185">Reference proteome</keyword>
<feature type="domain" description="Xylanolytic transcriptional activator regulatory" evidence="6">
    <location>
        <begin position="109"/>
        <end position="262"/>
    </location>
</feature>